<dbReference type="InterPro" id="IPR000326">
    <property type="entry name" value="PAP2/HPO"/>
</dbReference>
<protein>
    <submittedName>
        <fullName evidence="2">Phosphatase PAP2 family protein</fullName>
    </submittedName>
</protein>
<reference evidence="2 3" key="1">
    <citation type="submission" date="2024-02" db="EMBL/GenBank/DDBJ databases">
        <title>Full genome sequence of Sphingomonas kaistensis.</title>
        <authorList>
            <person name="Poletto B.L."/>
            <person name="Silva G."/>
            <person name="Galante D."/>
            <person name="Campos K.R."/>
            <person name="Santos M.B.N."/>
            <person name="Sacchi C.T."/>
        </authorList>
    </citation>
    <scope>NUCLEOTIDE SEQUENCE [LARGE SCALE GENOMIC DNA]</scope>
    <source>
        <strain evidence="2 3">MA4R</strain>
    </source>
</reference>
<accession>A0ABZ2G1M7</accession>
<organism evidence="2 3">
    <name type="scientific">Sphingomonas kaistensis</name>
    <dbReference type="NCBI Taxonomy" id="298708"/>
    <lineage>
        <taxon>Bacteria</taxon>
        <taxon>Pseudomonadati</taxon>
        <taxon>Pseudomonadota</taxon>
        <taxon>Alphaproteobacteria</taxon>
        <taxon>Sphingomonadales</taxon>
        <taxon>Sphingomonadaceae</taxon>
        <taxon>Sphingomonas</taxon>
    </lineage>
</organism>
<proteinExistence type="predicted"/>
<dbReference type="InterPro" id="IPR036938">
    <property type="entry name" value="PAP2/HPO_sf"/>
</dbReference>
<dbReference type="EMBL" id="CP145607">
    <property type="protein sequence ID" value="WWM71008.1"/>
    <property type="molecule type" value="Genomic_DNA"/>
</dbReference>
<name>A0ABZ2G1M7_9SPHN</name>
<keyword evidence="3" id="KW-1185">Reference proteome</keyword>
<dbReference type="Gene3D" id="1.20.144.10">
    <property type="entry name" value="Phosphatidic acid phosphatase type 2/haloperoxidase"/>
    <property type="match status" value="1"/>
</dbReference>
<dbReference type="SMART" id="SM00014">
    <property type="entry name" value="acidPPc"/>
    <property type="match status" value="1"/>
</dbReference>
<gene>
    <name evidence="2" type="ORF">V6R86_10060</name>
</gene>
<evidence type="ECO:0000313" key="3">
    <source>
        <dbReference type="Proteomes" id="UP001382935"/>
    </source>
</evidence>
<evidence type="ECO:0000313" key="2">
    <source>
        <dbReference type="EMBL" id="WWM71008.1"/>
    </source>
</evidence>
<dbReference type="PANTHER" id="PTHR14969">
    <property type="entry name" value="SPHINGOSINE-1-PHOSPHATE PHOSPHOHYDROLASE"/>
    <property type="match status" value="1"/>
</dbReference>
<dbReference type="PANTHER" id="PTHR14969:SF13">
    <property type="entry name" value="AT30094P"/>
    <property type="match status" value="1"/>
</dbReference>
<dbReference type="Proteomes" id="UP001382935">
    <property type="component" value="Chromosome"/>
</dbReference>
<dbReference type="Pfam" id="PF01569">
    <property type="entry name" value="PAP2"/>
    <property type="match status" value="1"/>
</dbReference>
<sequence length="196" mass="20364">MTDLQNHPDFEPAASVEEMDAAVADVFIPHEGGAAVTLLGAVSELSDQEPLYAAAAGVLATALVLRDGPTWRTGTRILATHLLATALRGVIKKMVDRTRPEAAARRGDYVLRQGERHESDFNSFPSGHTAGAVAVALAVARDNPGARLPAYGLAALAGAAQIIRSRHYVTDVAAGAVIGIAADQLIDALIVKAKGV</sequence>
<feature type="domain" description="Phosphatidic acid phosphatase type 2/haloperoxidase" evidence="1">
    <location>
        <begin position="75"/>
        <end position="187"/>
    </location>
</feature>
<dbReference type="RefSeq" id="WP_338504278.1">
    <property type="nucleotide sequence ID" value="NZ_CP145607.1"/>
</dbReference>
<evidence type="ECO:0000259" key="1">
    <source>
        <dbReference type="SMART" id="SM00014"/>
    </source>
</evidence>
<dbReference type="SUPFAM" id="SSF48317">
    <property type="entry name" value="Acid phosphatase/Vanadium-dependent haloperoxidase"/>
    <property type="match status" value="1"/>
</dbReference>